<evidence type="ECO:0000313" key="2">
    <source>
        <dbReference type="EMBL" id="EJK50949.1"/>
    </source>
</evidence>
<feature type="compositionally biased region" description="Polar residues" evidence="1">
    <location>
        <begin position="27"/>
        <end position="47"/>
    </location>
</feature>
<accession>K0RF97</accession>
<name>K0RF97_THAOC</name>
<feature type="compositionally biased region" description="Polar residues" evidence="1">
    <location>
        <begin position="398"/>
        <end position="424"/>
    </location>
</feature>
<sequence length="487" mass="54299">FVTSTPINVSPPDKKNKIKRFSRDNESITSSQYTRPLTPISSRSPSPENVPKQMTRDTLTVMGDRDNNMSALTRHFLNEVPRRQFAVPHDWSEMAQKTKLPKGMHYLSEDLWAVYSDLNEETSDLRTIASTSSSWYRERFNVPSRHTAGLDSTRKTCFKCGTAGLIVKDCHKAKTRVHGYKAKGVPKRQQLADKLQGLSSRNLDPKTDEQRPLESKDSKGSSKGRSRRQKKTQTRGEQRPPTSRSRTLSPLRPKAQRSPKPTSTGRGRRREMYDPIEYPIPPLPLADTARTGIAIAFTPTSRKHGNTGACVYAKSNKIQRDDRRTDLPGSTSREIKVEKISNGFGFGHCSIHPHVRLAIIRSTRGDGNWDIRKESCPLCPATRGKSETFGDNAPPSYLPTTSESSSKPSGTTFVRCSSGPSTTEPLALAPQSPNDVTDVGTCLALVPLRNSNTRIANRKKNKERAERENAPWPVPKHVLEALSLGDY</sequence>
<comment type="caution">
    <text evidence="2">The sequence shown here is derived from an EMBL/GenBank/DDBJ whole genome shotgun (WGS) entry which is preliminary data.</text>
</comment>
<protein>
    <submittedName>
        <fullName evidence="2">Zinc finger protein</fullName>
    </submittedName>
</protein>
<reference evidence="2 3" key="1">
    <citation type="journal article" date="2012" name="Genome Biol.">
        <title>Genome and low-iron response of an oceanic diatom adapted to chronic iron limitation.</title>
        <authorList>
            <person name="Lommer M."/>
            <person name="Specht M."/>
            <person name="Roy A.S."/>
            <person name="Kraemer L."/>
            <person name="Andreson R."/>
            <person name="Gutowska M.A."/>
            <person name="Wolf J."/>
            <person name="Bergner S.V."/>
            <person name="Schilhabel M.B."/>
            <person name="Klostermeier U.C."/>
            <person name="Beiko R.G."/>
            <person name="Rosenstiel P."/>
            <person name="Hippler M."/>
            <person name="Laroche J."/>
        </authorList>
    </citation>
    <scope>NUCLEOTIDE SEQUENCE [LARGE SCALE GENOMIC DNA]</scope>
    <source>
        <strain evidence="2 3">CCMP1005</strain>
    </source>
</reference>
<gene>
    <name evidence="2" type="ORF">THAOC_29934</name>
</gene>
<keyword evidence="3" id="KW-1185">Reference proteome</keyword>
<dbReference type="EMBL" id="AGNL01042528">
    <property type="protein sequence ID" value="EJK50949.1"/>
    <property type="molecule type" value="Genomic_DNA"/>
</dbReference>
<proteinExistence type="predicted"/>
<evidence type="ECO:0000313" key="3">
    <source>
        <dbReference type="Proteomes" id="UP000266841"/>
    </source>
</evidence>
<feature type="compositionally biased region" description="Basic residues" evidence="1">
    <location>
        <begin position="222"/>
        <end position="233"/>
    </location>
</feature>
<feature type="compositionally biased region" description="Basic and acidic residues" evidence="1">
    <location>
        <begin position="203"/>
        <end position="220"/>
    </location>
</feature>
<feature type="non-terminal residue" evidence="2">
    <location>
        <position position="1"/>
    </location>
</feature>
<feature type="region of interest" description="Disordered" evidence="1">
    <location>
        <begin position="382"/>
        <end position="434"/>
    </location>
</feature>
<feature type="region of interest" description="Disordered" evidence="1">
    <location>
        <begin position="196"/>
        <end position="275"/>
    </location>
</feature>
<dbReference type="Proteomes" id="UP000266841">
    <property type="component" value="Unassembled WGS sequence"/>
</dbReference>
<organism evidence="2 3">
    <name type="scientific">Thalassiosira oceanica</name>
    <name type="common">Marine diatom</name>
    <dbReference type="NCBI Taxonomy" id="159749"/>
    <lineage>
        <taxon>Eukaryota</taxon>
        <taxon>Sar</taxon>
        <taxon>Stramenopiles</taxon>
        <taxon>Ochrophyta</taxon>
        <taxon>Bacillariophyta</taxon>
        <taxon>Coscinodiscophyceae</taxon>
        <taxon>Thalassiosirophycidae</taxon>
        <taxon>Thalassiosirales</taxon>
        <taxon>Thalassiosiraceae</taxon>
        <taxon>Thalassiosira</taxon>
    </lineage>
</organism>
<feature type="region of interest" description="Disordered" evidence="1">
    <location>
        <begin position="1"/>
        <end position="54"/>
    </location>
</feature>
<dbReference type="AlphaFoldDB" id="K0RF97"/>
<evidence type="ECO:0000256" key="1">
    <source>
        <dbReference type="SAM" id="MobiDB-lite"/>
    </source>
</evidence>